<organism evidence="4 5">
    <name type="scientific">Apatococcus lobatus</name>
    <dbReference type="NCBI Taxonomy" id="904363"/>
    <lineage>
        <taxon>Eukaryota</taxon>
        <taxon>Viridiplantae</taxon>
        <taxon>Chlorophyta</taxon>
        <taxon>core chlorophytes</taxon>
        <taxon>Trebouxiophyceae</taxon>
        <taxon>Chlorellales</taxon>
        <taxon>Chlorellaceae</taxon>
        <taxon>Apatococcus</taxon>
    </lineage>
</organism>
<keyword evidence="5" id="KW-1185">Reference proteome</keyword>
<dbReference type="SMART" id="SM00829">
    <property type="entry name" value="PKS_ER"/>
    <property type="match status" value="1"/>
</dbReference>
<dbReference type="InterPro" id="IPR013149">
    <property type="entry name" value="ADH-like_C"/>
</dbReference>
<dbReference type="SUPFAM" id="SSF51735">
    <property type="entry name" value="NAD(P)-binding Rossmann-fold domains"/>
    <property type="match status" value="1"/>
</dbReference>
<dbReference type="Proteomes" id="UP001438707">
    <property type="component" value="Unassembled WGS sequence"/>
</dbReference>
<sequence length="332" mass="35878">MPSSLAFQVDQYDQENWDQHTRFVEKEIPEPGQGEVLVQVYLRPVNPTDVILITTGWGHIPTPAVPGSEGVAKVVKNGSGSSKFSEGQRVVAVQWPQFQSQGSWQQYVVVKEETLVAVHESLSDETAAQFFINPVTVVGMVRESKLTQGSWLIQAAASSVLGRQVIALCKHKGIKTINVVRRDSAKQEILDAGGDVAISTESEDLVKCVKEVTGGKGAGAAIDPIGGKMTGKLVAALADGGKYMLYGALAAGEPCEVDHMDILTKSPIITNFLIYAWVEQPHKQEVLQETMDLLVKKVLDPYTGKKYPLREAKAAVKASLDTARGGKILLEG</sequence>
<dbReference type="AlphaFoldDB" id="A0AAW1RAW1"/>
<dbReference type="Pfam" id="PF08240">
    <property type="entry name" value="ADH_N"/>
    <property type="match status" value="1"/>
</dbReference>
<proteinExistence type="predicted"/>
<dbReference type="GO" id="GO:0016651">
    <property type="term" value="F:oxidoreductase activity, acting on NAD(P)H"/>
    <property type="evidence" value="ECO:0007669"/>
    <property type="project" value="TreeGrafter"/>
</dbReference>
<evidence type="ECO:0000256" key="1">
    <source>
        <dbReference type="ARBA" id="ARBA00022857"/>
    </source>
</evidence>
<evidence type="ECO:0000313" key="4">
    <source>
        <dbReference type="EMBL" id="KAK9830712.1"/>
    </source>
</evidence>
<dbReference type="PANTHER" id="PTHR48106:SF2">
    <property type="entry name" value="ZN2+-BINDING DEHYDROGENASE"/>
    <property type="match status" value="1"/>
</dbReference>
<dbReference type="InterPro" id="IPR036291">
    <property type="entry name" value="NAD(P)-bd_dom_sf"/>
</dbReference>
<dbReference type="Pfam" id="PF00107">
    <property type="entry name" value="ADH_zinc_N"/>
    <property type="match status" value="1"/>
</dbReference>
<dbReference type="InterPro" id="IPR011032">
    <property type="entry name" value="GroES-like_sf"/>
</dbReference>
<dbReference type="EMBL" id="JALJOS010000015">
    <property type="protein sequence ID" value="KAK9830712.1"/>
    <property type="molecule type" value="Genomic_DNA"/>
</dbReference>
<dbReference type="GO" id="GO:0070402">
    <property type="term" value="F:NADPH binding"/>
    <property type="evidence" value="ECO:0007669"/>
    <property type="project" value="TreeGrafter"/>
</dbReference>
<evidence type="ECO:0000259" key="3">
    <source>
        <dbReference type="SMART" id="SM00829"/>
    </source>
</evidence>
<dbReference type="SUPFAM" id="SSF50129">
    <property type="entry name" value="GroES-like"/>
    <property type="match status" value="1"/>
</dbReference>
<keyword evidence="2" id="KW-0560">Oxidoreductase</keyword>
<feature type="domain" description="Enoyl reductase (ER)" evidence="3">
    <location>
        <begin position="20"/>
        <end position="330"/>
    </location>
</feature>
<dbReference type="CDD" id="cd05282">
    <property type="entry name" value="ETR_like"/>
    <property type="match status" value="1"/>
</dbReference>
<dbReference type="InterPro" id="IPR020843">
    <property type="entry name" value="ER"/>
</dbReference>
<dbReference type="Gene3D" id="3.40.50.720">
    <property type="entry name" value="NAD(P)-binding Rossmann-like Domain"/>
    <property type="match status" value="1"/>
</dbReference>
<evidence type="ECO:0000313" key="5">
    <source>
        <dbReference type="Proteomes" id="UP001438707"/>
    </source>
</evidence>
<dbReference type="InterPro" id="IPR013154">
    <property type="entry name" value="ADH-like_N"/>
</dbReference>
<reference evidence="4 5" key="1">
    <citation type="journal article" date="2024" name="Nat. Commun.">
        <title>Phylogenomics reveals the evolutionary origins of lichenization in chlorophyte algae.</title>
        <authorList>
            <person name="Puginier C."/>
            <person name="Libourel C."/>
            <person name="Otte J."/>
            <person name="Skaloud P."/>
            <person name="Haon M."/>
            <person name="Grisel S."/>
            <person name="Petersen M."/>
            <person name="Berrin J.G."/>
            <person name="Delaux P.M."/>
            <person name="Dal Grande F."/>
            <person name="Keller J."/>
        </authorList>
    </citation>
    <scope>NUCLEOTIDE SEQUENCE [LARGE SCALE GENOMIC DNA]</scope>
    <source>
        <strain evidence="4 5">SAG 2145</strain>
    </source>
</reference>
<dbReference type="Gene3D" id="3.90.180.10">
    <property type="entry name" value="Medium-chain alcohol dehydrogenases, catalytic domain"/>
    <property type="match status" value="1"/>
</dbReference>
<evidence type="ECO:0000256" key="2">
    <source>
        <dbReference type="ARBA" id="ARBA00023002"/>
    </source>
</evidence>
<protein>
    <recommendedName>
        <fullName evidence="3">Enoyl reductase (ER) domain-containing protein</fullName>
    </recommendedName>
</protein>
<name>A0AAW1RAW1_9CHLO</name>
<dbReference type="PANTHER" id="PTHR48106">
    <property type="entry name" value="QUINONE OXIDOREDUCTASE PIG3-RELATED"/>
    <property type="match status" value="1"/>
</dbReference>
<keyword evidence="1" id="KW-0521">NADP</keyword>
<gene>
    <name evidence="4" type="ORF">WJX74_003797</name>
</gene>
<comment type="caution">
    <text evidence="4">The sequence shown here is derived from an EMBL/GenBank/DDBJ whole genome shotgun (WGS) entry which is preliminary data.</text>
</comment>
<accession>A0AAW1RAW1</accession>